<dbReference type="RefSeq" id="WP_188642750.1">
    <property type="nucleotide sequence ID" value="NZ_BMID01000001.1"/>
</dbReference>
<evidence type="ECO:0008006" key="3">
    <source>
        <dbReference type="Google" id="ProtNLM"/>
    </source>
</evidence>
<organism evidence="1 2">
    <name type="scientific">Blastomonas marina</name>
    <dbReference type="NCBI Taxonomy" id="1867408"/>
    <lineage>
        <taxon>Bacteria</taxon>
        <taxon>Pseudomonadati</taxon>
        <taxon>Pseudomonadota</taxon>
        <taxon>Alphaproteobacteria</taxon>
        <taxon>Sphingomonadales</taxon>
        <taxon>Sphingomonadaceae</taxon>
        <taxon>Blastomonas</taxon>
    </lineage>
</organism>
<dbReference type="EMBL" id="BMID01000001">
    <property type="protein sequence ID" value="GGA11157.1"/>
    <property type="molecule type" value="Genomic_DNA"/>
</dbReference>
<proteinExistence type="predicted"/>
<dbReference type="Proteomes" id="UP000603317">
    <property type="component" value="Unassembled WGS sequence"/>
</dbReference>
<reference evidence="2" key="1">
    <citation type="journal article" date="2019" name="Int. J. Syst. Evol. Microbiol.">
        <title>The Global Catalogue of Microorganisms (GCM) 10K type strain sequencing project: providing services to taxonomists for standard genome sequencing and annotation.</title>
        <authorList>
            <consortium name="The Broad Institute Genomics Platform"/>
            <consortium name="The Broad Institute Genome Sequencing Center for Infectious Disease"/>
            <person name="Wu L."/>
            <person name="Ma J."/>
        </authorList>
    </citation>
    <scope>NUCLEOTIDE SEQUENCE [LARGE SCALE GENOMIC DNA]</scope>
    <source>
        <strain evidence="2">CGMCC 1.15297</strain>
    </source>
</reference>
<dbReference type="Pfam" id="PF10983">
    <property type="entry name" value="DUF2793"/>
    <property type="match status" value="1"/>
</dbReference>
<accession>A0ABQ1FFU0</accession>
<sequence length="152" mass="15672">MTDPLTFADSSPRWSLPLLFPGQAQKEIFVNEALARLDALLHAVVEGEAATPPASPVEGEAWIVAPGASGAWLGQDGTLACRQSGQWLFLAPTEGMLAFDRGAGQRRLFSGGWSAAPTVPAAAGGTTIDTEARAAIGAIVAALSHYGLISES</sequence>
<evidence type="ECO:0000313" key="2">
    <source>
        <dbReference type="Proteomes" id="UP000603317"/>
    </source>
</evidence>
<name>A0ABQ1FFU0_9SPHN</name>
<gene>
    <name evidence="1" type="ORF">GCM10010923_22220</name>
</gene>
<protein>
    <recommendedName>
        <fullName evidence="3">DUF2793 domain-containing protein</fullName>
    </recommendedName>
</protein>
<keyword evidence="2" id="KW-1185">Reference proteome</keyword>
<comment type="caution">
    <text evidence="1">The sequence shown here is derived from an EMBL/GenBank/DDBJ whole genome shotgun (WGS) entry which is preliminary data.</text>
</comment>
<evidence type="ECO:0000313" key="1">
    <source>
        <dbReference type="EMBL" id="GGA11157.1"/>
    </source>
</evidence>
<dbReference type="InterPro" id="IPR021251">
    <property type="entry name" value="DUF2793"/>
</dbReference>